<dbReference type="eggNOG" id="ENOG5033RGF">
    <property type="taxonomic scope" value="Bacteria"/>
</dbReference>
<dbReference type="EMBL" id="JPRM01000026">
    <property type="protein sequence ID" value="KFF14901.1"/>
    <property type="molecule type" value="Genomic_DNA"/>
</dbReference>
<accession>A0A086ADY7</accession>
<dbReference type="Proteomes" id="UP000198424">
    <property type="component" value="Unassembled WGS sequence"/>
</dbReference>
<dbReference type="STRING" id="991.IW20_16520"/>
<reference evidence="1 3" key="1">
    <citation type="submission" date="2014-07" db="EMBL/GenBank/DDBJ databases">
        <title>Genome of Flavobacterium hydatis DSM 2063.</title>
        <authorList>
            <person name="Pipes S.E."/>
            <person name="Stropko S.J."/>
            <person name="Newman J.D."/>
        </authorList>
    </citation>
    <scope>NUCLEOTIDE SEQUENCE [LARGE SCALE GENOMIC DNA]</scope>
    <source>
        <strain evidence="1 3">DSM 2063</strain>
    </source>
</reference>
<proteinExistence type="predicted"/>
<dbReference type="AlphaFoldDB" id="A0A086ADY7"/>
<dbReference type="Proteomes" id="UP000028712">
    <property type="component" value="Unassembled WGS sequence"/>
</dbReference>
<evidence type="ECO:0000313" key="4">
    <source>
        <dbReference type="Proteomes" id="UP000198424"/>
    </source>
</evidence>
<gene>
    <name evidence="2" type="ORF">B0A62_22395</name>
    <name evidence="1" type="ORF">IW20_16520</name>
</gene>
<comment type="caution">
    <text evidence="1">The sequence shown here is derived from an EMBL/GenBank/DDBJ whole genome shotgun (WGS) entry which is preliminary data.</text>
</comment>
<evidence type="ECO:0000313" key="3">
    <source>
        <dbReference type="Proteomes" id="UP000028712"/>
    </source>
</evidence>
<protein>
    <submittedName>
        <fullName evidence="1">Uncharacterized protein</fullName>
    </submittedName>
</protein>
<reference evidence="2 4" key="2">
    <citation type="submission" date="2016-11" db="EMBL/GenBank/DDBJ databases">
        <title>Whole genomes of Flavobacteriaceae.</title>
        <authorList>
            <person name="Stine C."/>
            <person name="Li C."/>
            <person name="Tadesse D."/>
        </authorList>
    </citation>
    <scope>NUCLEOTIDE SEQUENCE [LARGE SCALE GENOMIC DNA]</scope>
    <source>
        <strain evidence="2 4">ATCC 29551</strain>
    </source>
</reference>
<dbReference type="EMBL" id="MUGY01000035">
    <property type="protein sequence ID" value="OXA87757.1"/>
    <property type="molecule type" value="Genomic_DNA"/>
</dbReference>
<organism evidence="1 3">
    <name type="scientific">Flavobacterium hydatis</name>
    <name type="common">Cytophaga aquatilis</name>
    <dbReference type="NCBI Taxonomy" id="991"/>
    <lineage>
        <taxon>Bacteria</taxon>
        <taxon>Pseudomonadati</taxon>
        <taxon>Bacteroidota</taxon>
        <taxon>Flavobacteriia</taxon>
        <taxon>Flavobacteriales</taxon>
        <taxon>Flavobacteriaceae</taxon>
        <taxon>Flavobacterium</taxon>
    </lineage>
</organism>
<evidence type="ECO:0000313" key="1">
    <source>
        <dbReference type="EMBL" id="KFF14901.1"/>
    </source>
</evidence>
<keyword evidence="4" id="KW-1185">Reference proteome</keyword>
<name>A0A086ADY7_FLAHY</name>
<sequence length="256" mass="30312">MRNTFPYPYYIYGSDDSTDKDVIIVVPKEEMPKTQEERKNKVLFLSKEYNLNWNATLAVIEYGKISDTIFTKSWIDSLNNALLETYSFHQQDYPLLVTEKHIRNKTLAIYKAVRTVLTMLTRTEYRTQIRPIIKGIHDFNLKLEALGKIDFVSLSEFNQKNTRDSDIWKIIAFYVGQNIALIENDIEIYTKKKLVEYYNELDIFIYRKTITVDDKMILQGYINYWLKLLQNFGEFKSSNGFLTCNNECIDMVNEKF</sequence>
<dbReference type="OrthoDB" id="1331262at2"/>
<evidence type="ECO:0000313" key="2">
    <source>
        <dbReference type="EMBL" id="OXA87757.1"/>
    </source>
</evidence>
<dbReference type="RefSeq" id="WP_035624484.1">
    <property type="nucleotide sequence ID" value="NZ_JBEWQG010000029.1"/>
</dbReference>